<keyword evidence="5 8" id="KW-0812">Transmembrane</keyword>
<feature type="transmembrane region" description="Helical" evidence="8">
    <location>
        <begin position="59"/>
        <end position="80"/>
    </location>
</feature>
<feature type="transmembrane region" description="Helical" evidence="8">
    <location>
        <begin position="236"/>
        <end position="259"/>
    </location>
</feature>
<accession>K8P8K0</accession>
<keyword evidence="6 8" id="KW-1133">Transmembrane helix</keyword>
<evidence type="ECO:0000256" key="8">
    <source>
        <dbReference type="SAM" id="Phobius"/>
    </source>
</evidence>
<feature type="transmembrane region" description="Helical" evidence="8">
    <location>
        <begin position="92"/>
        <end position="110"/>
    </location>
</feature>
<dbReference type="InterPro" id="IPR011606">
    <property type="entry name" value="Brnchd-chn_aa_trnsp_permease"/>
</dbReference>
<evidence type="ECO:0000256" key="5">
    <source>
        <dbReference type="ARBA" id="ARBA00022692"/>
    </source>
</evidence>
<evidence type="ECO:0000313" key="9">
    <source>
        <dbReference type="EMBL" id="EKS37124.1"/>
    </source>
</evidence>
<comment type="similarity">
    <text evidence="2">Belongs to the AzlC family.</text>
</comment>
<dbReference type="PANTHER" id="PTHR34979">
    <property type="entry name" value="INNER MEMBRANE PROTEIN YGAZ"/>
    <property type="match status" value="1"/>
</dbReference>
<dbReference type="Proteomes" id="UP000001096">
    <property type="component" value="Unassembled WGS sequence"/>
</dbReference>
<reference evidence="9 10" key="1">
    <citation type="submission" date="2012-04" db="EMBL/GenBank/DDBJ databases">
        <title>The Genome Sequence of Afipia broomeae ATCC 49717.</title>
        <authorList>
            <consortium name="The Broad Institute Genome Sequencing Platform"/>
            <person name="Earl A."/>
            <person name="Ward D."/>
            <person name="Feldgarden M."/>
            <person name="Gevers D."/>
            <person name="Huys G."/>
            <person name="Walker B."/>
            <person name="Young S.K."/>
            <person name="Zeng Q."/>
            <person name="Gargeya S."/>
            <person name="Fitzgerald M."/>
            <person name="Haas B."/>
            <person name="Abouelleil A."/>
            <person name="Alvarado L."/>
            <person name="Arachchi H.M."/>
            <person name="Berlin A."/>
            <person name="Chapman S.B."/>
            <person name="Goldberg J."/>
            <person name="Griggs A."/>
            <person name="Gujja S."/>
            <person name="Hansen M."/>
            <person name="Howarth C."/>
            <person name="Imamovic A."/>
            <person name="Larimer J."/>
            <person name="McCowen C."/>
            <person name="Montmayeur A."/>
            <person name="Murphy C."/>
            <person name="Neiman D."/>
            <person name="Pearson M."/>
            <person name="Priest M."/>
            <person name="Roberts A."/>
            <person name="Saif S."/>
            <person name="Shea T."/>
            <person name="Sisk P."/>
            <person name="Sykes S."/>
            <person name="Wortman J."/>
            <person name="Nusbaum C."/>
            <person name="Birren B."/>
        </authorList>
    </citation>
    <scope>NUCLEOTIDE SEQUENCE [LARGE SCALE GENOMIC DNA]</scope>
    <source>
        <strain evidence="9 10">ATCC 49717</strain>
    </source>
</reference>
<evidence type="ECO:0000256" key="1">
    <source>
        <dbReference type="ARBA" id="ARBA00004651"/>
    </source>
</evidence>
<proteinExistence type="inferred from homology"/>
<dbReference type="PATRIC" id="fig|883078.3.peg.3663"/>
<feature type="transmembrane region" description="Helical" evidence="8">
    <location>
        <begin position="116"/>
        <end position="135"/>
    </location>
</feature>
<dbReference type="GO" id="GO:1903785">
    <property type="term" value="P:L-valine transmembrane transport"/>
    <property type="evidence" value="ECO:0007669"/>
    <property type="project" value="TreeGrafter"/>
</dbReference>
<feature type="transmembrane region" description="Helical" evidence="8">
    <location>
        <begin position="147"/>
        <end position="166"/>
    </location>
</feature>
<feature type="transmembrane region" description="Helical" evidence="8">
    <location>
        <begin position="212"/>
        <end position="230"/>
    </location>
</feature>
<protein>
    <recommendedName>
        <fullName evidence="11">Azaleucine resistance protein AzlC</fullName>
    </recommendedName>
</protein>
<evidence type="ECO:0008006" key="11">
    <source>
        <dbReference type="Google" id="ProtNLM"/>
    </source>
</evidence>
<dbReference type="Pfam" id="PF03591">
    <property type="entry name" value="AzlC"/>
    <property type="match status" value="1"/>
</dbReference>
<evidence type="ECO:0000256" key="4">
    <source>
        <dbReference type="ARBA" id="ARBA00022475"/>
    </source>
</evidence>
<keyword evidence="7 8" id="KW-0472">Membrane</keyword>
<dbReference type="AlphaFoldDB" id="K8P8K0"/>
<keyword evidence="4" id="KW-1003">Cell membrane</keyword>
<comment type="caution">
    <text evidence="9">The sequence shown here is derived from an EMBL/GenBank/DDBJ whole genome shotgun (WGS) entry which is preliminary data.</text>
</comment>
<keyword evidence="10" id="KW-1185">Reference proteome</keyword>
<organism evidence="9 10">
    <name type="scientific">Afipia broomeae ATCC 49717</name>
    <dbReference type="NCBI Taxonomy" id="883078"/>
    <lineage>
        <taxon>Bacteria</taxon>
        <taxon>Pseudomonadati</taxon>
        <taxon>Pseudomonadota</taxon>
        <taxon>Alphaproteobacteria</taxon>
        <taxon>Hyphomicrobiales</taxon>
        <taxon>Nitrobacteraceae</taxon>
        <taxon>Afipia</taxon>
    </lineage>
</organism>
<evidence type="ECO:0000256" key="7">
    <source>
        <dbReference type="ARBA" id="ARBA00023136"/>
    </source>
</evidence>
<evidence type="ECO:0000313" key="10">
    <source>
        <dbReference type="Proteomes" id="UP000001096"/>
    </source>
</evidence>
<evidence type="ECO:0000256" key="3">
    <source>
        <dbReference type="ARBA" id="ARBA00022448"/>
    </source>
</evidence>
<dbReference type="eggNOG" id="COG1296">
    <property type="taxonomic scope" value="Bacteria"/>
</dbReference>
<evidence type="ECO:0000256" key="6">
    <source>
        <dbReference type="ARBA" id="ARBA00022989"/>
    </source>
</evidence>
<keyword evidence="3" id="KW-0813">Transport</keyword>
<evidence type="ECO:0000256" key="2">
    <source>
        <dbReference type="ARBA" id="ARBA00010735"/>
    </source>
</evidence>
<feature type="transmembrane region" description="Helical" evidence="8">
    <location>
        <begin position="178"/>
        <end position="200"/>
    </location>
</feature>
<dbReference type="HOGENOM" id="CLU_065777_2_1_5"/>
<dbReference type="PANTHER" id="PTHR34979:SF1">
    <property type="entry name" value="INNER MEMBRANE PROTEIN YGAZ"/>
    <property type="match status" value="1"/>
</dbReference>
<sequence length="287" mass="30827">MICWKRGAGPHAHGLTRIHIRRTQERVHADAKMTTPATSHPDHFHAPAYWSRKGIAPGIYAISPMLPGTLAFGMAFGALCAQKNFTLTEVQVMMAFVYGGLSQFVAVSSWPETLTVSSIATLALLTATVNIRFSLMSASLRPWFGTLPWWQSYPSMLLVTDGGWLAATRYRNHGGADASFFVGGGIVLYVLWFVSSLPGYLLAGQLSDPKKYGVDLVVPAFYAAMLVPAWKGPRRAIPWAVAGAVALTVHWLVQGWWFIIAGALSGAISAGLMDDPPVEAAGPTGAA</sequence>
<comment type="subcellular location">
    <subcellularLocation>
        <location evidence="1">Cell membrane</location>
        <topology evidence="1">Multi-pass membrane protein</topology>
    </subcellularLocation>
</comment>
<gene>
    <name evidence="9" type="ORF">HMPREF9695_03542</name>
</gene>
<dbReference type="EMBL" id="AGWX01000004">
    <property type="protein sequence ID" value="EKS37124.1"/>
    <property type="molecule type" value="Genomic_DNA"/>
</dbReference>
<dbReference type="GO" id="GO:0005886">
    <property type="term" value="C:plasma membrane"/>
    <property type="evidence" value="ECO:0007669"/>
    <property type="project" value="UniProtKB-SubCell"/>
</dbReference>
<name>K8P8K0_9BRAD</name>